<comment type="subcellular location">
    <subcellularLocation>
        <location evidence="2 12">Endoplasmic reticulum membrane</location>
    </subcellularLocation>
</comment>
<keyword evidence="7 12" id="KW-0256">Endoplasmic reticulum</keyword>
<dbReference type="Pfam" id="PF00534">
    <property type="entry name" value="Glycos_transf_1"/>
    <property type="match status" value="1"/>
</dbReference>
<evidence type="ECO:0000256" key="12">
    <source>
        <dbReference type="RuleBase" id="RU367136"/>
    </source>
</evidence>
<evidence type="ECO:0000256" key="5">
    <source>
        <dbReference type="ARBA" id="ARBA00022679"/>
    </source>
</evidence>
<dbReference type="PANTHER" id="PTHR45918">
    <property type="entry name" value="ALPHA-1,3/1,6-MANNOSYLTRANSFERASE ALG2"/>
    <property type="match status" value="1"/>
</dbReference>
<evidence type="ECO:0000256" key="10">
    <source>
        <dbReference type="ARBA" id="ARBA00045103"/>
    </source>
</evidence>
<comment type="function">
    <text evidence="1 12">Mannosylates Man(2)GlcNAc(2)-dolichol diphosphate and Man(1)GlcNAc(2)-dolichol diphosphate to form Man(3)GlcNAc(2)-dolichol diphosphate.</text>
</comment>
<dbReference type="UniPathway" id="UPA00378"/>
<feature type="domain" description="Glycosyl transferase family 1" evidence="13">
    <location>
        <begin position="206"/>
        <end position="392"/>
    </location>
</feature>
<dbReference type="PANTHER" id="PTHR45918:SF1">
    <property type="entry name" value="ALPHA-1,3_1,6-MANNOSYLTRANSFERASE ALG2"/>
    <property type="match status" value="1"/>
</dbReference>
<dbReference type="Pfam" id="PF13439">
    <property type="entry name" value="Glyco_transf_4"/>
    <property type="match status" value="1"/>
</dbReference>
<keyword evidence="4 12" id="KW-0328">Glycosyltransferase</keyword>
<keyword evidence="8" id="KW-1133">Transmembrane helix</keyword>
<dbReference type="EC" id="2.4.1.132" evidence="12"/>
<dbReference type="RefSeq" id="XP_031023518.1">
    <property type="nucleotide sequence ID" value="XM_031170524.1"/>
</dbReference>
<comment type="caution">
    <text evidence="15">The sequence shown here is derived from an EMBL/GenBank/DDBJ whole genome shotgun (WGS) entry which is preliminary data.</text>
</comment>
<sequence>MTALNIAFVHPDLGIGGAERLVVDAAIGLQSRGHKIAFYTSHHDIDHCFDETRDGTLKVAVFGDFLPRSILKRGHVVFAMIRSLYLAMIMVLLQPRYDVIFVDQVSASIPILRLTGSKILFYCHFPDKLLSTRESLVKRIYRAPVDYAEELTTKMSDEILVNSAFTASVFKTSFPRIRKSPRVLHPGLQVNAYRQEIDLDDVSVKPIISDKITFLSINRFERKKNLALAIQAFAEVCKLFEKGKMRLLMAGGYDPRVTENVEYMAELEALARQLSLTTHTLTSPNLKAIPAKDTNILFLPSFTHAQRTYLLNTSTCLLYTPQNEHFGIVPLEAMISSLIVIASNTGGPKESVVDNVTGYLVDDTISGFADAMGTVLGKSVDERREMGRMGRERVEELFSLRRFTDMLEGVLRDVCDGRCGDEAIPLVTQWLPSDSQPSRLFRSIVDDVTGYLVDTISGFDAMGTVLGKSVDERRVGFRVTVTVIICTARDFSLLSVLNVTFEENSLEKKAKKDTICRYRSM</sequence>
<comment type="similarity">
    <text evidence="12">Belongs to the glycosyltransferase group 1 family.</text>
</comment>
<dbReference type="Gene3D" id="3.40.50.2000">
    <property type="entry name" value="Glycogen Phosphorylase B"/>
    <property type="match status" value="2"/>
</dbReference>
<dbReference type="GO" id="GO:0005789">
    <property type="term" value="C:endoplasmic reticulum membrane"/>
    <property type="evidence" value="ECO:0007669"/>
    <property type="project" value="UniProtKB-SubCell"/>
</dbReference>
<keyword evidence="5 12" id="KW-0808">Transferase</keyword>
<dbReference type="InterPro" id="IPR001296">
    <property type="entry name" value="Glyco_trans_1"/>
</dbReference>
<feature type="domain" description="Glycosyltransferase subfamily 4-like N-terminal" evidence="14">
    <location>
        <begin position="15"/>
        <end position="188"/>
    </location>
</feature>
<dbReference type="AlphaFoldDB" id="A0A507C3Y1"/>
<organism evidence="15 16">
    <name type="scientific">Synchytrium microbalum</name>
    <dbReference type="NCBI Taxonomy" id="1806994"/>
    <lineage>
        <taxon>Eukaryota</taxon>
        <taxon>Fungi</taxon>
        <taxon>Fungi incertae sedis</taxon>
        <taxon>Chytridiomycota</taxon>
        <taxon>Chytridiomycota incertae sedis</taxon>
        <taxon>Chytridiomycetes</taxon>
        <taxon>Synchytriales</taxon>
        <taxon>Synchytriaceae</taxon>
        <taxon>Synchytrium</taxon>
    </lineage>
</organism>
<evidence type="ECO:0000256" key="6">
    <source>
        <dbReference type="ARBA" id="ARBA00022692"/>
    </source>
</evidence>
<protein>
    <recommendedName>
        <fullName evidence="12">Alpha-1,3/1,6-mannosyltransferase ALG2</fullName>
        <ecNumber evidence="12">2.4.1.132</ecNumber>
        <ecNumber evidence="12">2.4.1.257</ecNumber>
    </recommendedName>
    <alternativeName>
        <fullName evidence="12">GDP-Man:Man(1)GlcNAc(2)-PP-Dol alpha-1,3-mannosyltransferase</fullName>
    </alternativeName>
</protein>
<evidence type="ECO:0000256" key="3">
    <source>
        <dbReference type="ARBA" id="ARBA00004922"/>
    </source>
</evidence>
<dbReference type="GO" id="GO:0102704">
    <property type="term" value="F:GDP-Man:Man(2)GlcNAc(2)-PP-Dol alpha-1,6-mannosyltransferase activity"/>
    <property type="evidence" value="ECO:0007669"/>
    <property type="project" value="UniProtKB-UniRule"/>
</dbReference>
<keyword evidence="9" id="KW-0472">Membrane</keyword>
<dbReference type="SUPFAM" id="SSF53756">
    <property type="entry name" value="UDP-Glycosyltransferase/glycogen phosphorylase"/>
    <property type="match status" value="1"/>
</dbReference>
<dbReference type="EMBL" id="QEAO01000032">
    <property type="protein sequence ID" value="TPX32275.1"/>
    <property type="molecule type" value="Genomic_DNA"/>
</dbReference>
<evidence type="ECO:0000256" key="8">
    <source>
        <dbReference type="ARBA" id="ARBA00022989"/>
    </source>
</evidence>
<dbReference type="InterPro" id="IPR028098">
    <property type="entry name" value="Glyco_trans_4-like_N"/>
</dbReference>
<name>A0A507C3Y1_9FUNG</name>
<reference evidence="15 16" key="1">
    <citation type="journal article" date="2019" name="Sci. Rep.">
        <title>Comparative genomics of chytrid fungi reveal insights into the obligate biotrophic and pathogenic lifestyle of Synchytrium endobioticum.</title>
        <authorList>
            <person name="van de Vossenberg B.T.L.H."/>
            <person name="Warris S."/>
            <person name="Nguyen H.D.T."/>
            <person name="van Gent-Pelzer M.P.E."/>
            <person name="Joly D.L."/>
            <person name="van de Geest H.C."/>
            <person name="Bonants P.J.M."/>
            <person name="Smith D.S."/>
            <person name="Levesque C.A."/>
            <person name="van der Lee T.A.J."/>
        </authorList>
    </citation>
    <scope>NUCLEOTIDE SEQUENCE [LARGE SCALE GENOMIC DNA]</scope>
    <source>
        <strain evidence="15 16">JEL517</strain>
    </source>
</reference>
<dbReference type="EC" id="2.4.1.257" evidence="12"/>
<dbReference type="CDD" id="cd03805">
    <property type="entry name" value="GT4_ALG2-like"/>
    <property type="match status" value="1"/>
</dbReference>
<comment type="catalytic activity">
    <reaction evidence="10 12">
        <text>a beta-D-Man-(1-&gt;4)-beta-D-GlcNAc-(1-&gt;4)-alpha-D-GlcNAc-diphospho-di-trans,poly-cis-dolichol + GDP-alpha-D-mannose = an alpha-D-Man-(1-&gt;3)-beta-D-Man-(1-&gt;4)-beta-D-GlcNAc-(1-&gt;4)-alpha-D-GlcNAc-diphospho-di-trans,poly-cis-dolichol + GDP + H(+)</text>
        <dbReference type="Rhea" id="RHEA:29515"/>
        <dbReference type="Rhea" id="RHEA-COMP:19511"/>
        <dbReference type="Rhea" id="RHEA-COMP:19513"/>
        <dbReference type="ChEBI" id="CHEBI:15378"/>
        <dbReference type="ChEBI" id="CHEBI:57527"/>
        <dbReference type="ChEBI" id="CHEBI:58189"/>
        <dbReference type="ChEBI" id="CHEBI:58472"/>
        <dbReference type="ChEBI" id="CHEBI:132510"/>
        <dbReference type="EC" id="2.4.1.132"/>
    </reaction>
    <physiologicalReaction direction="left-to-right" evidence="10 12">
        <dbReference type="Rhea" id="RHEA:29516"/>
    </physiologicalReaction>
</comment>
<evidence type="ECO:0000256" key="1">
    <source>
        <dbReference type="ARBA" id="ARBA00003142"/>
    </source>
</evidence>
<evidence type="ECO:0000256" key="11">
    <source>
        <dbReference type="ARBA" id="ARBA00045104"/>
    </source>
</evidence>
<gene>
    <name evidence="15" type="ORF">SmJEL517_g04596</name>
</gene>
<keyword evidence="16" id="KW-1185">Reference proteome</keyword>
<evidence type="ECO:0000259" key="14">
    <source>
        <dbReference type="Pfam" id="PF13439"/>
    </source>
</evidence>
<keyword evidence="6" id="KW-0812">Transmembrane</keyword>
<evidence type="ECO:0000313" key="15">
    <source>
        <dbReference type="EMBL" id="TPX32275.1"/>
    </source>
</evidence>
<dbReference type="GeneID" id="42005821"/>
<comment type="catalytic activity">
    <reaction evidence="11 12">
        <text>an alpha-D-Man-(1-&gt;3)-beta-D-Man-(1-&gt;4)-beta-D-GlcNAc-(1-&gt;4)-alpha-D-GlcNAc-diphospho-di-trans,poly-cis-dolichol + GDP-alpha-D-mannose = an alpha-D-Man-(1-&gt;3)-[alpha-D-Man-(1-&gt;6)]-beta-D-Man-(1-&gt;4)-beta-D-GlcNAc-(1-&gt;4)-alpha-D-GlcNAc-diphospho-di-trans,poly-cis-dolichol + GDP + H(+)</text>
        <dbReference type="Rhea" id="RHEA:29519"/>
        <dbReference type="Rhea" id="RHEA-COMP:19513"/>
        <dbReference type="Rhea" id="RHEA-COMP:19515"/>
        <dbReference type="ChEBI" id="CHEBI:15378"/>
        <dbReference type="ChEBI" id="CHEBI:57527"/>
        <dbReference type="ChEBI" id="CHEBI:58189"/>
        <dbReference type="ChEBI" id="CHEBI:132510"/>
        <dbReference type="ChEBI" id="CHEBI:132511"/>
        <dbReference type="EC" id="2.4.1.257"/>
    </reaction>
    <physiologicalReaction direction="left-to-right" evidence="11 12">
        <dbReference type="Rhea" id="RHEA:29520"/>
    </physiologicalReaction>
</comment>
<evidence type="ECO:0000256" key="2">
    <source>
        <dbReference type="ARBA" id="ARBA00004586"/>
    </source>
</evidence>
<evidence type="ECO:0000256" key="4">
    <source>
        <dbReference type="ARBA" id="ARBA00022676"/>
    </source>
</evidence>
<evidence type="ECO:0000256" key="7">
    <source>
        <dbReference type="ARBA" id="ARBA00022824"/>
    </source>
</evidence>
<dbReference type="Proteomes" id="UP000319731">
    <property type="component" value="Unassembled WGS sequence"/>
</dbReference>
<proteinExistence type="inferred from homology"/>
<dbReference type="GO" id="GO:0004378">
    <property type="term" value="F:GDP-Man:Man(1)GlcNAc(2)-PP-Dol alpha-1,3-mannosyltransferase activity"/>
    <property type="evidence" value="ECO:0007669"/>
    <property type="project" value="UniProtKB-UniRule"/>
</dbReference>
<evidence type="ECO:0000259" key="13">
    <source>
        <dbReference type="Pfam" id="PF00534"/>
    </source>
</evidence>
<evidence type="ECO:0000313" key="16">
    <source>
        <dbReference type="Proteomes" id="UP000319731"/>
    </source>
</evidence>
<dbReference type="InterPro" id="IPR027054">
    <property type="entry name" value="ALG2"/>
</dbReference>
<dbReference type="STRING" id="1806994.A0A507C3Y1"/>
<accession>A0A507C3Y1</accession>
<dbReference type="OrthoDB" id="448893at2759"/>
<evidence type="ECO:0000256" key="9">
    <source>
        <dbReference type="ARBA" id="ARBA00023136"/>
    </source>
</evidence>
<comment type="pathway">
    <text evidence="3 12">Protein modification; protein glycosylation.</text>
</comment>